<feature type="domain" description="Core-binding (CB)" evidence="7">
    <location>
        <begin position="26"/>
        <end position="112"/>
    </location>
</feature>
<name>A0A0J6H9W6_9BACI</name>
<accession>A0A0J6F2B5</accession>
<dbReference type="InterPro" id="IPR002104">
    <property type="entry name" value="Integrase_catalytic"/>
</dbReference>
<dbReference type="Gene3D" id="1.10.443.10">
    <property type="entry name" value="Intergrase catalytic core"/>
    <property type="match status" value="1"/>
</dbReference>
<dbReference type="Proteomes" id="UP000288675">
    <property type="component" value="Chromosome"/>
</dbReference>
<comment type="similarity">
    <text evidence="1">Belongs to the 'phage' integrase family.</text>
</comment>
<evidence type="ECO:0000256" key="5">
    <source>
        <dbReference type="PROSITE-ProRule" id="PRU01248"/>
    </source>
</evidence>
<dbReference type="InterPro" id="IPR004107">
    <property type="entry name" value="Integrase_SAM-like_N"/>
</dbReference>
<evidence type="ECO:0000313" key="8">
    <source>
        <dbReference type="EMBL" id="KRT90470.1"/>
    </source>
</evidence>
<accession>A0A0J6H9W6</accession>
<evidence type="ECO:0000313" key="9">
    <source>
        <dbReference type="EMBL" id="MEC0484173.1"/>
    </source>
</evidence>
<dbReference type="EMBL" id="CP035232">
    <property type="protein sequence ID" value="QAT67162.1"/>
    <property type="molecule type" value="Genomic_DNA"/>
</dbReference>
<evidence type="ECO:0000259" key="7">
    <source>
        <dbReference type="PROSITE" id="PS51900"/>
    </source>
</evidence>
<proteinExistence type="inferred from homology"/>
<dbReference type="InterPro" id="IPR013762">
    <property type="entry name" value="Integrase-like_cat_sf"/>
</dbReference>
<keyword evidence="3 5" id="KW-0238">DNA-binding</keyword>
<dbReference type="Pfam" id="PF00589">
    <property type="entry name" value="Phage_integrase"/>
    <property type="match status" value="1"/>
</dbReference>
<dbReference type="PROSITE" id="PS51898">
    <property type="entry name" value="TYR_RECOMBINASE"/>
    <property type="match status" value="1"/>
</dbReference>
<dbReference type="Proteomes" id="UP001341297">
    <property type="component" value="Unassembled WGS sequence"/>
</dbReference>
<evidence type="ECO:0000259" key="6">
    <source>
        <dbReference type="PROSITE" id="PS51898"/>
    </source>
</evidence>
<evidence type="ECO:0000256" key="2">
    <source>
        <dbReference type="ARBA" id="ARBA00022908"/>
    </source>
</evidence>
<evidence type="ECO:0000313" key="12">
    <source>
        <dbReference type="Proteomes" id="UP000288675"/>
    </source>
</evidence>
<dbReference type="InterPro" id="IPR011010">
    <property type="entry name" value="DNA_brk_join_enz"/>
</dbReference>
<reference evidence="8 11" key="1">
    <citation type="journal article" date="2015" name="Int. J. Syst. Evol. Microbiol.">
        <title>Bacillus glycinifermentans sp. nov., isolated from fermented soybean paste.</title>
        <authorList>
            <person name="Kim S.J."/>
            <person name="Dunlap C.A."/>
            <person name="Kwon S.W."/>
            <person name="Rooney A.P."/>
        </authorList>
    </citation>
    <scope>NUCLEOTIDE SEQUENCE [LARGE SCALE GENOMIC DNA]</scope>
    <source>
        <strain evidence="8 11">GO-13</strain>
    </source>
</reference>
<dbReference type="GO" id="GO:0015074">
    <property type="term" value="P:DNA integration"/>
    <property type="evidence" value="ECO:0007669"/>
    <property type="project" value="UniProtKB-KW"/>
</dbReference>
<dbReference type="Proteomes" id="UP000036168">
    <property type="component" value="Unassembled WGS sequence"/>
</dbReference>
<reference evidence="8" key="2">
    <citation type="submission" date="2015-10" db="EMBL/GenBank/DDBJ databases">
        <authorList>
            <person name="Gilbert D.G."/>
        </authorList>
    </citation>
    <scope>NUCLEOTIDE SEQUENCE</scope>
    <source>
        <strain evidence="8">GO-13</strain>
    </source>
</reference>
<reference evidence="10 12" key="3">
    <citation type="submission" date="2019-01" db="EMBL/GenBank/DDBJ databases">
        <title>Genome sequence of Bacillus glycinifermentans SRCM103574.</title>
        <authorList>
            <person name="Kong H.-J."/>
            <person name="Jeong S.-Y."/>
            <person name="Jeong D.-Y."/>
        </authorList>
    </citation>
    <scope>NUCLEOTIDE SEQUENCE [LARGE SCALE GENOMIC DNA]</scope>
    <source>
        <strain evidence="10 12">SRCM103574</strain>
    </source>
</reference>
<protein>
    <submittedName>
        <fullName evidence="8">DNA integration/recombination/inversion protein</fullName>
    </submittedName>
    <submittedName>
        <fullName evidence="9">Tyrosine-type recombinase/integrase</fullName>
    </submittedName>
</protein>
<evidence type="ECO:0000313" key="13">
    <source>
        <dbReference type="Proteomes" id="UP001341297"/>
    </source>
</evidence>
<dbReference type="InterPro" id="IPR044068">
    <property type="entry name" value="CB"/>
</dbReference>
<dbReference type="GO" id="GO:0006310">
    <property type="term" value="P:DNA recombination"/>
    <property type="evidence" value="ECO:0007669"/>
    <property type="project" value="UniProtKB-KW"/>
</dbReference>
<keyword evidence="2" id="KW-0229">DNA integration</keyword>
<evidence type="ECO:0000256" key="4">
    <source>
        <dbReference type="ARBA" id="ARBA00023172"/>
    </source>
</evidence>
<dbReference type="OrthoDB" id="107900at2"/>
<feature type="domain" description="Tyr recombinase" evidence="6">
    <location>
        <begin position="133"/>
        <end position="318"/>
    </location>
</feature>
<dbReference type="SUPFAM" id="SSF56349">
    <property type="entry name" value="DNA breaking-rejoining enzymes"/>
    <property type="match status" value="1"/>
</dbReference>
<reference evidence="9 13" key="4">
    <citation type="submission" date="2023-03" db="EMBL/GenBank/DDBJ databases">
        <title>Agriculturally important microbes genome sequencing.</title>
        <authorList>
            <person name="Dunlap C."/>
        </authorList>
    </citation>
    <scope>NUCLEOTIDE SEQUENCE [LARGE SCALE GENOMIC DNA]</scope>
    <source>
        <strain evidence="9 13">CBP-3203</strain>
    </source>
</reference>
<dbReference type="Pfam" id="PF13495">
    <property type="entry name" value="Phage_int_SAM_4"/>
    <property type="match status" value="1"/>
</dbReference>
<evidence type="ECO:0000256" key="3">
    <source>
        <dbReference type="ARBA" id="ARBA00023125"/>
    </source>
</evidence>
<sequence>MAIIRRKQGVRYRRDVSQTELRPSYMTVQDALDAVVLVFTTENYRDRTINDYRRYFDEFTEVTGIRMTDPVTSVSEDHFRSYITIMLKQRKLSPVTINIRLGGIKSIFSRMVEREIINESPAKKITKLRVDQTKIKSLTDSQVRRFFGVIDKDTYAGFRDYVAFYVSLKCGLRSNELEGLNPDDIDFENKVLMLPGAINKNRKNRMVPMTDKVAELLKQLLIETTEYFGNVGKVFVNQYGEEVAKDHLRKRADKYAKLANLKNECRASIHSLRHTFAINYLRNGGDIRSLQKILGHADLESTQVYLDYVDDVIIEQFNKASQNDKLDV</sequence>
<dbReference type="PANTHER" id="PTHR30349:SF41">
    <property type="entry name" value="INTEGRASE_RECOMBINASE PROTEIN MJ0367-RELATED"/>
    <property type="match status" value="1"/>
</dbReference>
<evidence type="ECO:0000256" key="1">
    <source>
        <dbReference type="ARBA" id="ARBA00008857"/>
    </source>
</evidence>
<dbReference type="AlphaFoldDB" id="A0A0J6H9W6"/>
<gene>
    <name evidence="8" type="ORF">AB447_207790</name>
    <name evidence="10" type="ORF">EQZ20_21285</name>
    <name evidence="9" type="ORF">P8828_04790</name>
</gene>
<evidence type="ECO:0000313" key="11">
    <source>
        <dbReference type="Proteomes" id="UP000036168"/>
    </source>
</evidence>
<dbReference type="RefSeq" id="WP_048354998.1">
    <property type="nucleotide sequence ID" value="NZ_CP023481.1"/>
</dbReference>
<dbReference type="Gene3D" id="1.10.150.130">
    <property type="match status" value="1"/>
</dbReference>
<dbReference type="PATRIC" id="fig|1664069.3.peg.1800"/>
<dbReference type="InterPro" id="IPR050090">
    <property type="entry name" value="Tyrosine_recombinase_XerCD"/>
</dbReference>
<dbReference type="PANTHER" id="PTHR30349">
    <property type="entry name" value="PHAGE INTEGRASE-RELATED"/>
    <property type="match status" value="1"/>
</dbReference>
<dbReference type="GeneID" id="82855212"/>
<dbReference type="EMBL" id="JARRTL010000006">
    <property type="protein sequence ID" value="MEC0484173.1"/>
    <property type="molecule type" value="Genomic_DNA"/>
</dbReference>
<keyword evidence="4" id="KW-0233">DNA recombination</keyword>
<dbReference type="InterPro" id="IPR010998">
    <property type="entry name" value="Integrase_recombinase_N"/>
</dbReference>
<dbReference type="EMBL" id="LECW02000045">
    <property type="protein sequence ID" value="KRT90470.1"/>
    <property type="molecule type" value="Genomic_DNA"/>
</dbReference>
<organism evidence="8 11">
    <name type="scientific">Bacillus glycinifermentans</name>
    <dbReference type="NCBI Taxonomy" id="1664069"/>
    <lineage>
        <taxon>Bacteria</taxon>
        <taxon>Bacillati</taxon>
        <taxon>Bacillota</taxon>
        <taxon>Bacilli</taxon>
        <taxon>Bacillales</taxon>
        <taxon>Bacillaceae</taxon>
        <taxon>Bacillus</taxon>
    </lineage>
</organism>
<dbReference type="PROSITE" id="PS51900">
    <property type="entry name" value="CB"/>
    <property type="match status" value="1"/>
</dbReference>
<dbReference type="CDD" id="cd00397">
    <property type="entry name" value="DNA_BRE_C"/>
    <property type="match status" value="1"/>
</dbReference>
<keyword evidence="13" id="KW-1185">Reference proteome</keyword>
<evidence type="ECO:0000313" key="10">
    <source>
        <dbReference type="EMBL" id="QAT67162.1"/>
    </source>
</evidence>
<dbReference type="GO" id="GO:0003677">
    <property type="term" value="F:DNA binding"/>
    <property type="evidence" value="ECO:0007669"/>
    <property type="project" value="UniProtKB-UniRule"/>
</dbReference>